<dbReference type="RefSeq" id="WP_016482367.1">
    <property type="nucleotide sequence ID" value="NC_021487.1"/>
</dbReference>
<dbReference type="InterPro" id="IPR011322">
    <property type="entry name" value="N-reg_PII-like_a/b"/>
</dbReference>
<evidence type="ECO:0000256" key="1">
    <source>
        <dbReference type="ARBA" id="ARBA00011233"/>
    </source>
</evidence>
<evidence type="ECO:0000256" key="3">
    <source>
        <dbReference type="ARBA" id="ARBA00022553"/>
    </source>
</evidence>
<name>S0EYB4_CHTCT</name>
<evidence type="ECO:0000256" key="7">
    <source>
        <dbReference type="PIRSR" id="PIRSR602187-50"/>
    </source>
</evidence>
<dbReference type="HOGENOM" id="CLU_082268_0_0_0"/>
<feature type="modified residue" description="O-UMP-tyrosine" evidence="7">
    <location>
        <position position="51"/>
    </location>
</feature>
<dbReference type="PROSITE" id="PS00496">
    <property type="entry name" value="PII_GLNB_UMP"/>
    <property type="match status" value="1"/>
</dbReference>
<proteinExistence type="predicted"/>
<dbReference type="GO" id="GO:0006808">
    <property type="term" value="P:regulation of nitrogen utilization"/>
    <property type="evidence" value="ECO:0007669"/>
    <property type="project" value="InterPro"/>
</dbReference>
<dbReference type="PRINTS" id="PR00340">
    <property type="entry name" value="PIIGLNB"/>
</dbReference>
<dbReference type="Pfam" id="PF00543">
    <property type="entry name" value="P-II"/>
    <property type="match status" value="1"/>
</dbReference>
<dbReference type="InterPro" id="IPR015867">
    <property type="entry name" value="N-reg_PII/ATP_PRibTrfase_C"/>
</dbReference>
<dbReference type="PROSITE" id="PS51343">
    <property type="entry name" value="PII_GLNB_DOM"/>
    <property type="match status" value="1"/>
</dbReference>
<dbReference type="GO" id="GO:0005829">
    <property type="term" value="C:cytosol"/>
    <property type="evidence" value="ECO:0007669"/>
    <property type="project" value="TreeGrafter"/>
</dbReference>
<dbReference type="KEGG" id="ccz:CCALI_00995"/>
<reference evidence="9" key="1">
    <citation type="submission" date="2013-03" db="EMBL/GenBank/DDBJ databases">
        <title>Genome sequence of Chthonomonas calidirosea, the first sequenced genome from the Armatimonadetes phylum (formally candidate division OP10).</title>
        <authorList>
            <person name="Lee K.C.Y."/>
            <person name="Morgan X.C."/>
            <person name="Dunfield P.F."/>
            <person name="Tamas I."/>
            <person name="Houghton K.M."/>
            <person name="Vyssotski M."/>
            <person name="Ryan J.L.J."/>
            <person name="Lagutin K."/>
            <person name="McDonald I.R."/>
            <person name="Stott M.B."/>
        </authorList>
    </citation>
    <scope>NUCLEOTIDE SEQUENCE [LARGE SCALE GENOMIC DNA]</scope>
    <source>
        <strain evidence="9">DSM 23976 / ICMP 18418 / T49</strain>
    </source>
</reference>
<dbReference type="InParanoid" id="S0EYB4"/>
<dbReference type="Gene3D" id="3.30.70.120">
    <property type="match status" value="1"/>
</dbReference>
<keyword evidence="6" id="KW-0804">Transcription</keyword>
<dbReference type="InterPro" id="IPR002332">
    <property type="entry name" value="N-reg_PII_urydylation_site"/>
</dbReference>
<sequence>MKRIEAIIRPSRLDAVKIALGEIGVTGMSVQDVRGSGRQQGHRESYRGAEYAIPLPIKVKLEIVARDEEVEAIVETILRHARTGEPGDGKIFILPADDAVRIRTEERGEEAI</sequence>
<dbReference type="PATRIC" id="fig|1303518.3.peg.1006"/>
<protein>
    <recommendedName>
        <fullName evidence="2">Nitrogen regulatory protein P-II</fullName>
    </recommendedName>
</protein>
<dbReference type="Proteomes" id="UP000014227">
    <property type="component" value="Chromosome I"/>
</dbReference>
<dbReference type="FunCoup" id="S0EYB4">
    <property type="interactions" value="318"/>
</dbReference>
<keyword evidence="4" id="KW-0547">Nucleotide-binding</keyword>
<evidence type="ECO:0000313" key="8">
    <source>
        <dbReference type="EMBL" id="CCW34817.1"/>
    </source>
</evidence>
<dbReference type="PANTHER" id="PTHR30115:SF11">
    <property type="entry name" value="NITROGEN REGULATORY PROTEIN P-II HOMOLOG"/>
    <property type="match status" value="1"/>
</dbReference>
<dbReference type="eggNOG" id="COG0347">
    <property type="taxonomic scope" value="Bacteria"/>
</dbReference>
<dbReference type="AlphaFoldDB" id="S0EYB4"/>
<dbReference type="SMART" id="SM00938">
    <property type="entry name" value="P-II"/>
    <property type="match status" value="1"/>
</dbReference>
<dbReference type="OrthoDB" id="9814202at2"/>
<dbReference type="InterPro" id="IPR002187">
    <property type="entry name" value="N-reg_PII"/>
</dbReference>
<dbReference type="SUPFAM" id="SSF54913">
    <property type="entry name" value="GlnB-like"/>
    <property type="match status" value="1"/>
</dbReference>
<comment type="subunit">
    <text evidence="1">Homotrimer.</text>
</comment>
<keyword evidence="3 7" id="KW-0597">Phosphoprotein</keyword>
<dbReference type="STRING" id="454171.CP488_00161"/>
<dbReference type="GO" id="GO:0005524">
    <property type="term" value="F:ATP binding"/>
    <property type="evidence" value="ECO:0007669"/>
    <property type="project" value="TreeGrafter"/>
</dbReference>
<evidence type="ECO:0000256" key="6">
    <source>
        <dbReference type="ARBA" id="ARBA00023163"/>
    </source>
</evidence>
<dbReference type="EMBL" id="HF951689">
    <property type="protein sequence ID" value="CCW34817.1"/>
    <property type="molecule type" value="Genomic_DNA"/>
</dbReference>
<dbReference type="GO" id="GO:0030234">
    <property type="term" value="F:enzyme regulator activity"/>
    <property type="evidence" value="ECO:0007669"/>
    <property type="project" value="InterPro"/>
</dbReference>
<accession>S0EYB4</accession>
<evidence type="ECO:0000256" key="4">
    <source>
        <dbReference type="ARBA" id="ARBA00022741"/>
    </source>
</evidence>
<gene>
    <name evidence="8" type="ORF">CCALI_00995</name>
</gene>
<evidence type="ECO:0000313" key="9">
    <source>
        <dbReference type="Proteomes" id="UP000014227"/>
    </source>
</evidence>
<keyword evidence="9" id="KW-1185">Reference proteome</keyword>
<keyword evidence="5" id="KW-0805">Transcription regulation</keyword>
<dbReference type="PANTHER" id="PTHR30115">
    <property type="entry name" value="NITROGEN REGULATORY PROTEIN P-II"/>
    <property type="match status" value="1"/>
</dbReference>
<evidence type="ECO:0000256" key="2">
    <source>
        <dbReference type="ARBA" id="ARBA00015681"/>
    </source>
</evidence>
<evidence type="ECO:0000256" key="5">
    <source>
        <dbReference type="ARBA" id="ARBA00023015"/>
    </source>
</evidence>
<organism evidence="8 9">
    <name type="scientific">Chthonomonas calidirosea (strain DSM 23976 / ICMP 18418 / T49)</name>
    <dbReference type="NCBI Taxonomy" id="1303518"/>
    <lineage>
        <taxon>Bacteria</taxon>
        <taxon>Bacillati</taxon>
        <taxon>Armatimonadota</taxon>
        <taxon>Chthonomonadia</taxon>
        <taxon>Chthonomonadales</taxon>
        <taxon>Chthonomonadaceae</taxon>
        <taxon>Chthonomonas</taxon>
    </lineage>
</organism>